<accession>A0A8K0IHK7</accession>
<evidence type="ECO:0000313" key="1">
    <source>
        <dbReference type="EMBL" id="KAG1358835.1"/>
    </source>
</evidence>
<sequence length="51" mass="5897">MVFDLSAKYQFLMASLRVDGKTWHKIASDVPWSNIIVRKTSRWSTRSVVPS</sequence>
<evidence type="ECO:0000313" key="2">
    <source>
        <dbReference type="Proteomes" id="UP000797356"/>
    </source>
</evidence>
<dbReference type="AlphaFoldDB" id="A0A8K0IHK7"/>
<keyword evidence="2" id="KW-1185">Reference proteome</keyword>
<organism evidence="1 2">
    <name type="scientific">Cocos nucifera</name>
    <name type="common">Coconut palm</name>
    <dbReference type="NCBI Taxonomy" id="13894"/>
    <lineage>
        <taxon>Eukaryota</taxon>
        <taxon>Viridiplantae</taxon>
        <taxon>Streptophyta</taxon>
        <taxon>Embryophyta</taxon>
        <taxon>Tracheophyta</taxon>
        <taxon>Spermatophyta</taxon>
        <taxon>Magnoliopsida</taxon>
        <taxon>Liliopsida</taxon>
        <taxon>Arecaceae</taxon>
        <taxon>Arecoideae</taxon>
        <taxon>Cocoseae</taxon>
        <taxon>Attaleinae</taxon>
        <taxon>Cocos</taxon>
    </lineage>
</organism>
<proteinExistence type="predicted"/>
<name>A0A8K0IHK7_COCNU</name>
<dbReference type="Proteomes" id="UP000797356">
    <property type="component" value="Chromosome 8"/>
</dbReference>
<gene>
    <name evidence="1" type="ORF">COCNU_08G002810</name>
</gene>
<comment type="caution">
    <text evidence="1">The sequence shown here is derived from an EMBL/GenBank/DDBJ whole genome shotgun (WGS) entry which is preliminary data.</text>
</comment>
<dbReference type="EMBL" id="CM017879">
    <property type="protein sequence ID" value="KAG1358835.1"/>
    <property type="molecule type" value="Genomic_DNA"/>
</dbReference>
<reference evidence="1" key="2">
    <citation type="submission" date="2019-07" db="EMBL/GenBank/DDBJ databases">
        <authorList>
            <person name="Yang Y."/>
            <person name="Bocs S."/>
            <person name="Baudouin L."/>
        </authorList>
    </citation>
    <scope>NUCLEOTIDE SEQUENCE</scope>
    <source>
        <tissue evidence="1">Spear leaf of Hainan Tall coconut</tissue>
    </source>
</reference>
<reference evidence="1" key="1">
    <citation type="journal article" date="2017" name="Gigascience">
        <title>The genome draft of coconut (Cocos nucifera).</title>
        <authorList>
            <person name="Xiao Y."/>
            <person name="Xu P."/>
            <person name="Fan H."/>
            <person name="Baudouin L."/>
            <person name="Xia W."/>
            <person name="Bocs S."/>
            <person name="Xu J."/>
            <person name="Li Q."/>
            <person name="Guo A."/>
            <person name="Zhou L."/>
            <person name="Li J."/>
            <person name="Wu Y."/>
            <person name="Ma Z."/>
            <person name="Armero A."/>
            <person name="Issali A.E."/>
            <person name="Liu N."/>
            <person name="Peng M."/>
            <person name="Yang Y."/>
        </authorList>
    </citation>
    <scope>NUCLEOTIDE SEQUENCE</scope>
    <source>
        <tissue evidence="1">Spear leaf of Hainan Tall coconut</tissue>
    </source>
</reference>
<protein>
    <submittedName>
        <fullName evidence="1">Uncharacterized protein</fullName>
    </submittedName>
</protein>